<feature type="region of interest" description="Disordered" evidence="1">
    <location>
        <begin position="186"/>
        <end position="242"/>
    </location>
</feature>
<evidence type="ECO:0000256" key="1">
    <source>
        <dbReference type="SAM" id="MobiDB-lite"/>
    </source>
</evidence>
<evidence type="ECO:0000256" key="2">
    <source>
        <dbReference type="SAM" id="Phobius"/>
    </source>
</evidence>
<feature type="transmembrane region" description="Helical" evidence="2">
    <location>
        <begin position="71"/>
        <end position="90"/>
    </location>
</feature>
<name>A0A8J9ZNP7_BRALA</name>
<reference evidence="3" key="1">
    <citation type="submission" date="2022-01" db="EMBL/GenBank/DDBJ databases">
        <authorList>
            <person name="Braso-Vives M."/>
        </authorList>
    </citation>
    <scope>NUCLEOTIDE SEQUENCE</scope>
</reference>
<dbReference type="Proteomes" id="UP000838412">
    <property type="component" value="Chromosome 3"/>
</dbReference>
<sequence length="242" mass="26470">MPFVCIFGTRLFGACDYFTVEEQEMFVRTKFYHFNFMPCAPEESFLFVADGRAIELPEVVGRSVGWAWLRYLAWVVFLTVMCVAVIFLTTGLTEEWWPWVLVALSAVFLGLAIFLTVYKPKASEESKQEYLNMVGQVVARRYLHEQMAAAAAVHGGPGHEVVAIEQPPPYPGLHKDNVNVMPIAGSPTPTPGNPNGFPTPGNPNGFPTPGNPNGFPTHGNPNGFPTPGNPNGFPTPGNPYAV</sequence>
<accession>A0A8J9ZNP7</accession>
<organism evidence="3 4">
    <name type="scientific">Branchiostoma lanceolatum</name>
    <name type="common">Common lancelet</name>
    <name type="synonym">Amphioxus lanceolatum</name>
    <dbReference type="NCBI Taxonomy" id="7740"/>
    <lineage>
        <taxon>Eukaryota</taxon>
        <taxon>Metazoa</taxon>
        <taxon>Chordata</taxon>
        <taxon>Cephalochordata</taxon>
        <taxon>Leptocardii</taxon>
        <taxon>Amphioxiformes</taxon>
        <taxon>Branchiostomatidae</taxon>
        <taxon>Branchiostoma</taxon>
    </lineage>
</organism>
<feature type="transmembrane region" description="Helical" evidence="2">
    <location>
        <begin position="96"/>
        <end position="118"/>
    </location>
</feature>
<keyword evidence="2" id="KW-1133">Transmembrane helix</keyword>
<dbReference type="EMBL" id="OV696688">
    <property type="protein sequence ID" value="CAH1258057.1"/>
    <property type="molecule type" value="Genomic_DNA"/>
</dbReference>
<keyword evidence="2" id="KW-0472">Membrane</keyword>
<protein>
    <submittedName>
        <fullName evidence="3">Hypp1952 protein</fullName>
    </submittedName>
</protein>
<dbReference type="OrthoDB" id="10025099at2759"/>
<feature type="compositionally biased region" description="Low complexity" evidence="1">
    <location>
        <begin position="193"/>
        <end position="242"/>
    </location>
</feature>
<evidence type="ECO:0000313" key="4">
    <source>
        <dbReference type="Proteomes" id="UP000838412"/>
    </source>
</evidence>
<keyword evidence="4" id="KW-1185">Reference proteome</keyword>
<gene>
    <name evidence="3" type="primary">Hypp1952</name>
    <name evidence="3" type="ORF">BLAG_LOCUS15756</name>
</gene>
<keyword evidence="2" id="KW-0812">Transmembrane</keyword>
<proteinExistence type="predicted"/>
<dbReference type="AlphaFoldDB" id="A0A8J9ZNP7"/>
<evidence type="ECO:0000313" key="3">
    <source>
        <dbReference type="EMBL" id="CAH1258057.1"/>
    </source>
</evidence>